<name>A0ABD0J7T6_9CAEN</name>
<reference evidence="1 2" key="1">
    <citation type="journal article" date="2023" name="Sci. Data">
        <title>Genome assembly of the Korean intertidal mud-creeper Batillaria attramentaria.</title>
        <authorList>
            <person name="Patra A.K."/>
            <person name="Ho P.T."/>
            <person name="Jun S."/>
            <person name="Lee S.J."/>
            <person name="Kim Y."/>
            <person name="Won Y.J."/>
        </authorList>
    </citation>
    <scope>NUCLEOTIDE SEQUENCE [LARGE SCALE GENOMIC DNA]</scope>
    <source>
        <strain evidence="1">Wonlab-2016</strain>
    </source>
</reference>
<dbReference type="Proteomes" id="UP001519460">
    <property type="component" value="Unassembled WGS sequence"/>
</dbReference>
<gene>
    <name evidence="1" type="ORF">BaRGS_00038036</name>
</gene>
<proteinExistence type="predicted"/>
<dbReference type="EMBL" id="JACVVK020000595">
    <property type="protein sequence ID" value="KAK7463954.1"/>
    <property type="molecule type" value="Genomic_DNA"/>
</dbReference>
<evidence type="ECO:0000313" key="2">
    <source>
        <dbReference type="Proteomes" id="UP001519460"/>
    </source>
</evidence>
<organism evidence="1 2">
    <name type="scientific">Batillaria attramentaria</name>
    <dbReference type="NCBI Taxonomy" id="370345"/>
    <lineage>
        <taxon>Eukaryota</taxon>
        <taxon>Metazoa</taxon>
        <taxon>Spiralia</taxon>
        <taxon>Lophotrochozoa</taxon>
        <taxon>Mollusca</taxon>
        <taxon>Gastropoda</taxon>
        <taxon>Caenogastropoda</taxon>
        <taxon>Sorbeoconcha</taxon>
        <taxon>Cerithioidea</taxon>
        <taxon>Batillariidae</taxon>
        <taxon>Batillaria</taxon>
    </lineage>
</organism>
<keyword evidence="2" id="KW-1185">Reference proteome</keyword>
<feature type="non-terminal residue" evidence="1">
    <location>
        <position position="105"/>
    </location>
</feature>
<dbReference type="AlphaFoldDB" id="A0ABD0J7T6"/>
<comment type="caution">
    <text evidence="1">The sequence shown here is derived from an EMBL/GenBank/DDBJ whole genome shotgun (WGS) entry which is preliminary data.</text>
</comment>
<sequence length="105" mass="11612">MKEYSNHTEYASLSFPGASQVDVYPAEHLSNFYKYYGASGVHDNSVIALSDDNLHLMEVTILEQGVNLTTFKAHMKAMGEEYVNLANSGKPRIFHVTAHDACQGS</sequence>
<protein>
    <submittedName>
        <fullName evidence="1">Uncharacterized protein</fullName>
    </submittedName>
</protein>
<accession>A0ABD0J7T6</accession>
<evidence type="ECO:0000313" key="1">
    <source>
        <dbReference type="EMBL" id="KAK7463954.1"/>
    </source>
</evidence>